<name>A0ABX1Z9X7_9BACL</name>
<comment type="similarity">
    <text evidence="3">Belongs to the trans-sulfuration enzymes family.</text>
</comment>
<evidence type="ECO:0000256" key="2">
    <source>
        <dbReference type="ARBA" id="ARBA00022898"/>
    </source>
</evidence>
<accession>A0ABX1Z9X7</accession>
<comment type="cofactor">
    <cofactor evidence="1 3">
        <name>pyridoxal 5'-phosphate</name>
        <dbReference type="ChEBI" id="CHEBI:597326"/>
    </cofactor>
</comment>
<dbReference type="Gene3D" id="3.40.640.10">
    <property type="entry name" value="Type I PLP-dependent aspartate aminotransferase-like (Major domain)"/>
    <property type="match status" value="1"/>
</dbReference>
<dbReference type="Gene3D" id="3.90.1150.10">
    <property type="entry name" value="Aspartate Aminotransferase, domain 1"/>
    <property type="match status" value="1"/>
</dbReference>
<dbReference type="Pfam" id="PF01053">
    <property type="entry name" value="Cys_Met_Meta_PP"/>
    <property type="match status" value="1"/>
</dbReference>
<evidence type="ECO:0000313" key="4">
    <source>
        <dbReference type="EMBL" id="NOU89061.1"/>
    </source>
</evidence>
<dbReference type="Proteomes" id="UP000658690">
    <property type="component" value="Unassembled WGS sequence"/>
</dbReference>
<dbReference type="InterPro" id="IPR015424">
    <property type="entry name" value="PyrdxlP-dep_Trfase"/>
</dbReference>
<dbReference type="InterPro" id="IPR000277">
    <property type="entry name" value="Cys/Met-Metab_PyrdxlP-dep_enz"/>
</dbReference>
<proteinExistence type="inferred from homology"/>
<evidence type="ECO:0000313" key="5">
    <source>
        <dbReference type="Proteomes" id="UP000658690"/>
    </source>
</evidence>
<keyword evidence="4" id="KW-0808">Transferase</keyword>
<dbReference type="PANTHER" id="PTHR11808:SF80">
    <property type="entry name" value="CYSTATHIONINE GAMMA-LYASE"/>
    <property type="match status" value="1"/>
</dbReference>
<dbReference type="GO" id="GO:0008483">
    <property type="term" value="F:transaminase activity"/>
    <property type="evidence" value="ECO:0007669"/>
    <property type="project" value="UniProtKB-KW"/>
</dbReference>
<dbReference type="RefSeq" id="WP_171692028.1">
    <property type="nucleotide sequence ID" value="NZ_WHOC01000138.1"/>
</dbReference>
<dbReference type="PANTHER" id="PTHR11808">
    <property type="entry name" value="TRANS-SULFURATION ENZYME FAMILY MEMBER"/>
    <property type="match status" value="1"/>
</dbReference>
<keyword evidence="2 3" id="KW-0663">Pyridoxal phosphate</keyword>
<organism evidence="4 5">
    <name type="scientific">Paenibacillus germinis</name>
    <dbReference type="NCBI Taxonomy" id="2654979"/>
    <lineage>
        <taxon>Bacteria</taxon>
        <taxon>Bacillati</taxon>
        <taxon>Bacillota</taxon>
        <taxon>Bacilli</taxon>
        <taxon>Bacillales</taxon>
        <taxon>Paenibacillaceae</taxon>
        <taxon>Paenibacillus</taxon>
    </lineage>
</organism>
<dbReference type="CDD" id="cd00614">
    <property type="entry name" value="CGS_like"/>
    <property type="match status" value="1"/>
</dbReference>
<sequence>MPEIQTYSKETIVTHDVHDERHYGAVTHPIYQNSLFTFETHEELEKALAFEVSSIIYTRGNNPTVRALEERLAALEGGEEARCFASGMAAISAAILSTVQAGDHIVCVDGCYGPARRLMKEYLVKFQIETTFVDGKDVMQVQEVVRPNTRLIYLESPTSILFELQDLEQIAALAKKMGAKTIIDGSWASPCFQSPLSNGIDMVVHSMTKYISGHSDLIGGVVIGAKQHMDQLFREEFQLFGGILHPQSASLFMRGLRTLPLRMHKLQENGFKVAHYLENQSFIIKMNHPGLKSHPQHELYCSQMSGSGSLFSFETHIPMERMRHWANQLQYFRKGISWGGFESLVYIPNQPDNRVIVRLYVGLEEPDDLINDLKQAFASIGAEHQSAIQG</sequence>
<dbReference type="InterPro" id="IPR015422">
    <property type="entry name" value="PyrdxlP-dep_Trfase_small"/>
</dbReference>
<dbReference type="InterPro" id="IPR015421">
    <property type="entry name" value="PyrdxlP-dep_Trfase_major"/>
</dbReference>
<protein>
    <submittedName>
        <fullName evidence="4">Aminotransferase class V-fold PLP-dependent enzyme</fullName>
    </submittedName>
</protein>
<keyword evidence="5" id="KW-1185">Reference proteome</keyword>
<keyword evidence="4" id="KW-0032">Aminotransferase</keyword>
<comment type="caution">
    <text evidence="4">The sequence shown here is derived from an EMBL/GenBank/DDBJ whole genome shotgun (WGS) entry which is preliminary data.</text>
</comment>
<dbReference type="PIRSF" id="PIRSF001434">
    <property type="entry name" value="CGS"/>
    <property type="match status" value="1"/>
</dbReference>
<dbReference type="SUPFAM" id="SSF53383">
    <property type="entry name" value="PLP-dependent transferases"/>
    <property type="match status" value="1"/>
</dbReference>
<evidence type="ECO:0000256" key="1">
    <source>
        <dbReference type="ARBA" id="ARBA00001933"/>
    </source>
</evidence>
<gene>
    <name evidence="4" type="ORF">GC102_25415</name>
</gene>
<reference evidence="4 5" key="1">
    <citation type="submission" date="2019-10" db="EMBL/GenBank/DDBJ databases">
        <title>Description of Paenibacillus choica sp. nov.</title>
        <authorList>
            <person name="Carlier A."/>
            <person name="Qi S."/>
        </authorList>
    </citation>
    <scope>NUCLEOTIDE SEQUENCE [LARGE SCALE GENOMIC DNA]</scope>
    <source>
        <strain evidence="4 5">LMG 31460</strain>
    </source>
</reference>
<dbReference type="EMBL" id="WHOC01000138">
    <property type="protein sequence ID" value="NOU89061.1"/>
    <property type="molecule type" value="Genomic_DNA"/>
</dbReference>
<evidence type="ECO:0000256" key="3">
    <source>
        <dbReference type="RuleBase" id="RU362118"/>
    </source>
</evidence>